<organism evidence="2 3">
    <name type="scientific">Peribacillus deserti</name>
    <dbReference type="NCBI Taxonomy" id="673318"/>
    <lineage>
        <taxon>Bacteria</taxon>
        <taxon>Bacillati</taxon>
        <taxon>Bacillota</taxon>
        <taxon>Bacilli</taxon>
        <taxon>Bacillales</taxon>
        <taxon>Bacillaceae</taxon>
        <taxon>Peribacillus</taxon>
    </lineage>
</organism>
<feature type="compositionally biased region" description="Basic and acidic residues" evidence="1">
    <location>
        <begin position="1"/>
        <end position="18"/>
    </location>
</feature>
<dbReference type="Proteomes" id="UP000234748">
    <property type="component" value="Unassembled WGS sequence"/>
</dbReference>
<evidence type="ECO:0000256" key="1">
    <source>
        <dbReference type="SAM" id="MobiDB-lite"/>
    </source>
</evidence>
<feature type="region of interest" description="Disordered" evidence="1">
    <location>
        <begin position="1"/>
        <end position="36"/>
    </location>
</feature>
<evidence type="ECO:0000313" key="2">
    <source>
        <dbReference type="EMBL" id="PLT31518.1"/>
    </source>
</evidence>
<dbReference type="AlphaFoldDB" id="A0A2N5MAX1"/>
<protein>
    <submittedName>
        <fullName evidence="2">Biofilm-forming protein</fullName>
    </submittedName>
</protein>
<proteinExistence type="predicted"/>
<name>A0A2N5MAX1_9BACI</name>
<keyword evidence="3" id="KW-1185">Reference proteome</keyword>
<dbReference type="EMBL" id="PGUY01000005">
    <property type="protein sequence ID" value="PLT31518.1"/>
    <property type="molecule type" value="Genomic_DNA"/>
</dbReference>
<comment type="caution">
    <text evidence="2">The sequence shown here is derived from an EMBL/GenBank/DDBJ whole genome shotgun (WGS) entry which is preliminary data.</text>
</comment>
<evidence type="ECO:0000313" key="3">
    <source>
        <dbReference type="Proteomes" id="UP000234748"/>
    </source>
</evidence>
<accession>A0A2N5MAX1</accession>
<sequence>MLEKGKENTSLEQRRSDQDSQTGFRTDKNKQTKKNK</sequence>
<reference evidence="2 3" key="1">
    <citation type="submission" date="2017-11" db="EMBL/GenBank/DDBJ databases">
        <title>Comparitive Functional Genomics of Dry Heat Resistant strains isolated from the Viking Spacecraft.</title>
        <authorList>
            <person name="Seuylemezian A."/>
            <person name="Cooper K."/>
            <person name="Vaishampayan P."/>
        </authorList>
    </citation>
    <scope>NUCLEOTIDE SEQUENCE [LARGE SCALE GENOMIC DNA]</scope>
    <source>
        <strain evidence="2 3">V1-29</strain>
    </source>
</reference>
<gene>
    <name evidence="2" type="ORF">CUU66_02170</name>
</gene>